<protein>
    <submittedName>
        <fullName evidence="4">Outer membrane beta-barrel protein</fullName>
    </submittedName>
</protein>
<evidence type="ECO:0000313" key="5">
    <source>
        <dbReference type="Proteomes" id="UP001167796"/>
    </source>
</evidence>
<dbReference type="RefSeq" id="WP_305012772.1">
    <property type="nucleotide sequence ID" value="NZ_JAUQSX010000009.1"/>
</dbReference>
<name>A0ABT9AGK5_9BACT</name>
<dbReference type="EMBL" id="JAUQSX010000009">
    <property type="protein sequence ID" value="MDO7848091.1"/>
    <property type="molecule type" value="Genomic_DNA"/>
</dbReference>
<dbReference type="Proteomes" id="UP001167796">
    <property type="component" value="Unassembled WGS sequence"/>
</dbReference>
<proteinExistence type="predicted"/>
<feature type="chain" id="PRO_5047178303" evidence="2">
    <location>
        <begin position="24"/>
        <end position="232"/>
    </location>
</feature>
<reference evidence="4" key="1">
    <citation type="submission" date="2023-07" db="EMBL/GenBank/DDBJ databases">
        <authorList>
            <person name="Kim M.K."/>
        </authorList>
    </citation>
    <scope>NUCLEOTIDE SEQUENCE</scope>
    <source>
        <strain evidence="4">M29</strain>
    </source>
</reference>
<keyword evidence="1 2" id="KW-0732">Signal</keyword>
<dbReference type="Gene3D" id="2.40.160.20">
    <property type="match status" value="1"/>
</dbReference>
<evidence type="ECO:0000313" key="4">
    <source>
        <dbReference type="EMBL" id="MDO7848091.1"/>
    </source>
</evidence>
<feature type="signal peptide" evidence="2">
    <location>
        <begin position="1"/>
        <end position="23"/>
    </location>
</feature>
<gene>
    <name evidence="4" type="ORF">Q5H92_17125</name>
</gene>
<keyword evidence="5" id="KW-1185">Reference proteome</keyword>
<evidence type="ECO:0000259" key="3">
    <source>
        <dbReference type="Pfam" id="PF13505"/>
    </source>
</evidence>
<dbReference type="SUPFAM" id="SSF56925">
    <property type="entry name" value="OMPA-like"/>
    <property type="match status" value="1"/>
</dbReference>
<evidence type="ECO:0000256" key="2">
    <source>
        <dbReference type="SAM" id="SignalP"/>
    </source>
</evidence>
<dbReference type="InterPro" id="IPR027385">
    <property type="entry name" value="Beta-barrel_OMP"/>
</dbReference>
<organism evidence="4 5">
    <name type="scientific">Hymenobacter mellowenesis</name>
    <dbReference type="NCBI Taxonomy" id="3063995"/>
    <lineage>
        <taxon>Bacteria</taxon>
        <taxon>Pseudomonadati</taxon>
        <taxon>Bacteroidota</taxon>
        <taxon>Cytophagia</taxon>
        <taxon>Cytophagales</taxon>
        <taxon>Hymenobacteraceae</taxon>
        <taxon>Hymenobacter</taxon>
    </lineage>
</organism>
<sequence>MLLPYPHLTVGALLLALPLRSFAQEPTAAPAPAGRFYVGLAAFHSNYQNVWVWQPNYTGFRVPVQLTAGYQLRPRLALELGVAYRGFTSDYDIDEYYTHSVTGMLTHYQYHSAATNRTATVTALARYALKRQPTQRFQVDVLGGATLVRSSHSSHGYQTNLAAGPDQTIPFSNRVASNYLLLTAGLGLRYHLTPRLTLNFDVATNRNVTFPAYYGNFTGSSALGVRYRLGQP</sequence>
<comment type="caution">
    <text evidence="4">The sequence shown here is derived from an EMBL/GenBank/DDBJ whole genome shotgun (WGS) entry which is preliminary data.</text>
</comment>
<dbReference type="Pfam" id="PF13505">
    <property type="entry name" value="OMP_b-brl"/>
    <property type="match status" value="1"/>
</dbReference>
<feature type="domain" description="Outer membrane protein beta-barrel" evidence="3">
    <location>
        <begin position="17"/>
        <end position="204"/>
    </location>
</feature>
<evidence type="ECO:0000256" key="1">
    <source>
        <dbReference type="ARBA" id="ARBA00022729"/>
    </source>
</evidence>
<accession>A0ABT9AGK5</accession>
<dbReference type="InterPro" id="IPR011250">
    <property type="entry name" value="OMP/PagP_B-barrel"/>
</dbReference>